<sequence>MSDPFKTRAPSLNGPATDLIPVTPSDGADLPVVAVALYVEGRGAVRFVSQAGQTRTVTLLDGAILPVGVRRVLATGTTATGIHGLALV</sequence>
<evidence type="ECO:0000313" key="2">
    <source>
        <dbReference type="Proteomes" id="UP000477083"/>
    </source>
</evidence>
<gene>
    <name evidence="1" type="ORF">GS660_04520</name>
</gene>
<keyword evidence="2" id="KW-1185">Reference proteome</keyword>
<proteinExistence type="predicted"/>
<organism evidence="1 2">
    <name type="scientific">Frigidibacter albus</name>
    <dbReference type="NCBI Taxonomy" id="1465486"/>
    <lineage>
        <taxon>Bacteria</taxon>
        <taxon>Pseudomonadati</taxon>
        <taxon>Pseudomonadota</taxon>
        <taxon>Alphaproteobacteria</taxon>
        <taxon>Rhodobacterales</taxon>
        <taxon>Paracoccaceae</taxon>
        <taxon>Frigidibacter</taxon>
    </lineage>
</organism>
<dbReference type="AlphaFoldDB" id="A0A6L8VFL0"/>
<accession>A0A6L8VFL0</accession>
<comment type="caution">
    <text evidence="1">The sequence shown here is derived from an EMBL/GenBank/DDBJ whole genome shotgun (WGS) entry which is preliminary data.</text>
</comment>
<dbReference type="Proteomes" id="UP000477083">
    <property type="component" value="Unassembled WGS sequence"/>
</dbReference>
<evidence type="ECO:0000313" key="1">
    <source>
        <dbReference type="EMBL" id="MZQ88362.1"/>
    </source>
</evidence>
<dbReference type="EMBL" id="WWNR01000002">
    <property type="protein sequence ID" value="MZQ88362.1"/>
    <property type="molecule type" value="Genomic_DNA"/>
</dbReference>
<name>A0A6L8VFL0_9RHOB</name>
<dbReference type="OrthoDB" id="7916272at2"/>
<dbReference type="RefSeq" id="WP_161343828.1">
    <property type="nucleotide sequence ID" value="NZ_BMGW01000002.1"/>
</dbReference>
<protein>
    <submittedName>
        <fullName evidence="1">Uncharacterized protein</fullName>
    </submittedName>
</protein>
<reference evidence="1 2" key="1">
    <citation type="submission" date="2020-01" db="EMBL/GenBank/DDBJ databases">
        <title>Frigidibacter albus SP32T (=CGMCC 1.13995T).</title>
        <authorList>
            <person name="Liao X."/>
        </authorList>
    </citation>
    <scope>NUCLEOTIDE SEQUENCE [LARGE SCALE GENOMIC DNA]</scope>
    <source>
        <strain evidence="1 2">SP32</strain>
    </source>
</reference>